<dbReference type="GO" id="GO:0005975">
    <property type="term" value="P:carbohydrate metabolic process"/>
    <property type="evidence" value="ECO:0007669"/>
    <property type="project" value="InterPro"/>
</dbReference>
<dbReference type="RefSeq" id="WP_102994465.1">
    <property type="nucleotide sequence ID" value="NZ_CP025938.1"/>
</dbReference>
<dbReference type="InterPro" id="IPR011658">
    <property type="entry name" value="PA14_dom"/>
</dbReference>
<feature type="signal peptide" evidence="3">
    <location>
        <begin position="1"/>
        <end position="19"/>
    </location>
</feature>
<dbReference type="SMART" id="SM00758">
    <property type="entry name" value="PA14"/>
    <property type="match status" value="1"/>
</dbReference>
<evidence type="ECO:0000259" key="4">
    <source>
        <dbReference type="PROSITE" id="PS51820"/>
    </source>
</evidence>
<evidence type="ECO:0000313" key="5">
    <source>
        <dbReference type="EMBL" id="AUS04355.1"/>
    </source>
</evidence>
<dbReference type="Pfam" id="PF07691">
    <property type="entry name" value="PA14"/>
    <property type="match status" value="1"/>
</dbReference>
<organism evidence="5 6">
    <name type="scientific">Pseudotamlana carrageenivorans</name>
    <dbReference type="NCBI Taxonomy" id="2069432"/>
    <lineage>
        <taxon>Bacteria</taxon>
        <taxon>Pseudomonadati</taxon>
        <taxon>Bacteroidota</taxon>
        <taxon>Flavobacteriia</taxon>
        <taxon>Flavobacteriales</taxon>
        <taxon>Flavobacteriaceae</taxon>
        <taxon>Pseudotamlana</taxon>
    </lineage>
</organism>
<dbReference type="KEGG" id="taj:C1A40_02205"/>
<keyword evidence="3" id="KW-0732">Signal</keyword>
<dbReference type="Gene3D" id="2.60.40.1760">
    <property type="entry name" value="glycosyl hydrolase (family 31)"/>
    <property type="match status" value="1"/>
</dbReference>
<dbReference type="PROSITE" id="PS51257">
    <property type="entry name" value="PROKAR_LIPOPROTEIN"/>
    <property type="match status" value="1"/>
</dbReference>
<evidence type="ECO:0000256" key="1">
    <source>
        <dbReference type="ARBA" id="ARBA00007806"/>
    </source>
</evidence>
<proteinExistence type="inferred from homology"/>
<keyword evidence="2" id="KW-0326">Glycosidase</keyword>
<accession>A0A2I7SEM9</accession>
<dbReference type="PROSITE" id="PS51820">
    <property type="entry name" value="PA14"/>
    <property type="match status" value="1"/>
</dbReference>
<evidence type="ECO:0000313" key="6">
    <source>
        <dbReference type="Proteomes" id="UP000236592"/>
    </source>
</evidence>
<sequence length="955" mass="109667">MIKNKLIFGLLGLFLAACAIKEKSFSSTDRGILIHIPKNDSADAKTISLEVLGNALIHVSAIPEQAFPKDSSLIIVDPNNKVAFDVVEIGDSVKLSTKKVNAMVSLMDGGIRFKDKSGNLILAEATGGGKRFNPIEVEGTEGYTVRQIFDSPSDEAFYGLGQHQADEFNYKGKSEELFQYNTKVSVPFIVSNKNYGLLWDSYALSRFGDSRPYVQLNELFTLYDKNGNKGQLTGTYTSKEKGVETLIRDEKSIFFEDVKSIKNLPQNFPLKQSNVTYEGAIEASETGEFSFTLYYAGYVKVFINNELVVSERWRTAWNPNSYKFKLNLEAGKSVPLRIEWQPDGGSSYCGLRARAPQLKEEKDNQVWWSEMNKSLNYYFVYGETMDDIIKGYRTLTGKSQIMPKWAMGYWQSRERYKTQDEILGVLKEFRAREIPIDNIVLDWNHWEEDQWGSHEFEKSRFPDPKAMVDSIHAMHGKMMISVWPKFYKNTEHFKEFDNKGWMYQQAIKDSIRDWVGPGYIGSFYDAYSAGARKLFWNQIYEHYYPLGIDAWWMDASEPNVLDCTDMDYRKSLQGPTALGPSTQYFNTYALMNAEAIYEGQRSVAPNKRVFLLTRSGFAGLQRYSTATWSGDIATRWEDMKAQISAGLNFAVSGIPYWTMDIGGFCVEDRYVAGQTIYNKTGKENADYKEWRELNTRWYQFGAFAPLFRAHGQYPFREVWNIAPKEHPAYQSITYYTNLRYRLMPYIYTLAGKTYFDDYTIMRPLVMDFSTDKTAENIGDQFMFGPAFMVAPVYEYEARNRAVYFPSETQWYDFYSGESINGGQTLNIDAPYERIPLFIKAGSIIPVGPKIQYTDEKKAENITLYVYGGQNGTFNLYEDEGGNYNYEKGDYALIPFRYNDEGVLTIGNRQGEFKGMLKERTFNIVFVDQKNPKPFDFESEGLTVTYDGTEQTISLK</sequence>
<dbReference type="InterPro" id="IPR013780">
    <property type="entry name" value="Glyco_hydro_b"/>
</dbReference>
<evidence type="ECO:0000256" key="3">
    <source>
        <dbReference type="SAM" id="SignalP"/>
    </source>
</evidence>
<dbReference type="SUPFAM" id="SSF51445">
    <property type="entry name" value="(Trans)glycosidases"/>
    <property type="match status" value="1"/>
</dbReference>
<dbReference type="InterPro" id="IPR037524">
    <property type="entry name" value="PA14/GLEYA"/>
</dbReference>
<dbReference type="InterPro" id="IPR011013">
    <property type="entry name" value="Gal_mutarotase_sf_dom"/>
</dbReference>
<dbReference type="Gene3D" id="3.20.20.80">
    <property type="entry name" value="Glycosidases"/>
    <property type="match status" value="1"/>
</dbReference>
<dbReference type="SUPFAM" id="SSF74650">
    <property type="entry name" value="Galactose mutarotase-like"/>
    <property type="match status" value="1"/>
</dbReference>
<dbReference type="Pfam" id="PF13802">
    <property type="entry name" value="Gal_mutarotas_2"/>
    <property type="match status" value="1"/>
</dbReference>
<dbReference type="SUPFAM" id="SSF56988">
    <property type="entry name" value="Anthrax protective antigen"/>
    <property type="match status" value="1"/>
</dbReference>
<dbReference type="InterPro" id="IPR025887">
    <property type="entry name" value="Glyco_hydro_31_N_dom"/>
</dbReference>
<dbReference type="Proteomes" id="UP000236592">
    <property type="component" value="Chromosome"/>
</dbReference>
<dbReference type="Gene3D" id="2.60.120.380">
    <property type="match status" value="1"/>
</dbReference>
<dbReference type="InterPro" id="IPR033403">
    <property type="entry name" value="DUF5110"/>
</dbReference>
<dbReference type="InterPro" id="IPR048395">
    <property type="entry name" value="Glyco_hydro_31_C"/>
</dbReference>
<dbReference type="Pfam" id="PF17137">
    <property type="entry name" value="DUF5110"/>
    <property type="match status" value="1"/>
</dbReference>
<dbReference type="InterPro" id="IPR000322">
    <property type="entry name" value="Glyco_hydro_31_TIM"/>
</dbReference>
<feature type="domain" description="PA14" evidence="4">
    <location>
        <begin position="226"/>
        <end position="367"/>
    </location>
</feature>
<protein>
    <submittedName>
        <fullName evidence="5">Alpha-xylosidase</fullName>
    </submittedName>
</protein>
<dbReference type="CDD" id="cd14752">
    <property type="entry name" value="GH31_N"/>
    <property type="match status" value="1"/>
</dbReference>
<dbReference type="PANTHER" id="PTHR43863:SF2">
    <property type="entry name" value="MALTASE-GLUCOAMYLASE"/>
    <property type="match status" value="1"/>
</dbReference>
<dbReference type="Pfam" id="PF01055">
    <property type="entry name" value="Glyco_hydro_31_2nd"/>
    <property type="match status" value="1"/>
</dbReference>
<name>A0A2I7SEM9_9FLAO</name>
<keyword evidence="2" id="KW-0378">Hydrolase</keyword>
<comment type="similarity">
    <text evidence="1 2">Belongs to the glycosyl hydrolase 31 family.</text>
</comment>
<dbReference type="EMBL" id="CP025938">
    <property type="protein sequence ID" value="AUS04355.1"/>
    <property type="molecule type" value="Genomic_DNA"/>
</dbReference>
<dbReference type="CDD" id="cd06591">
    <property type="entry name" value="GH31_xylosidase_XylS"/>
    <property type="match status" value="1"/>
</dbReference>
<dbReference type="OrthoDB" id="176168at2"/>
<dbReference type="Gene3D" id="2.60.40.1180">
    <property type="entry name" value="Golgi alpha-mannosidase II"/>
    <property type="match status" value="2"/>
</dbReference>
<dbReference type="InterPro" id="IPR017853">
    <property type="entry name" value="GH"/>
</dbReference>
<reference evidence="6" key="1">
    <citation type="submission" date="2018-01" db="EMBL/GenBank/DDBJ databases">
        <title>Complete genome of Tamlana sp. UJ94.</title>
        <authorList>
            <person name="Jung J."/>
            <person name="Chung D."/>
            <person name="Bae S.S."/>
            <person name="Baek K."/>
        </authorList>
    </citation>
    <scope>NUCLEOTIDE SEQUENCE [LARGE SCALE GENOMIC DNA]</scope>
    <source>
        <strain evidence="6">UJ94</strain>
    </source>
</reference>
<dbReference type="GO" id="GO:0004553">
    <property type="term" value="F:hydrolase activity, hydrolyzing O-glycosyl compounds"/>
    <property type="evidence" value="ECO:0007669"/>
    <property type="project" value="InterPro"/>
</dbReference>
<gene>
    <name evidence="5" type="ORF">C1A40_02205</name>
</gene>
<keyword evidence="6" id="KW-1185">Reference proteome</keyword>
<dbReference type="PANTHER" id="PTHR43863">
    <property type="entry name" value="HYDROLASE, PUTATIVE (AFU_ORTHOLOGUE AFUA_1G03140)-RELATED"/>
    <property type="match status" value="1"/>
</dbReference>
<evidence type="ECO:0000256" key="2">
    <source>
        <dbReference type="RuleBase" id="RU361185"/>
    </source>
</evidence>
<feature type="chain" id="PRO_5014374631" evidence="3">
    <location>
        <begin position="20"/>
        <end position="955"/>
    </location>
</feature>
<dbReference type="SUPFAM" id="SSF51011">
    <property type="entry name" value="Glycosyl hydrolase domain"/>
    <property type="match status" value="1"/>
</dbReference>
<dbReference type="AlphaFoldDB" id="A0A2I7SEM9"/>
<dbReference type="GO" id="GO:0030246">
    <property type="term" value="F:carbohydrate binding"/>
    <property type="evidence" value="ECO:0007669"/>
    <property type="project" value="InterPro"/>
</dbReference>
<dbReference type="InterPro" id="IPR051816">
    <property type="entry name" value="Glycosyl_Hydrolase_31"/>
</dbReference>
<dbReference type="Pfam" id="PF21365">
    <property type="entry name" value="Glyco_hydro_31_3rd"/>
    <property type="match status" value="1"/>
</dbReference>